<dbReference type="GeneID" id="66870096"/>
<dbReference type="RefSeq" id="WP_050353272.1">
    <property type="nucleotide sequence ID" value="NZ_CP073011.1"/>
</dbReference>
<feature type="transmembrane region" description="Helical" evidence="1">
    <location>
        <begin position="255"/>
        <end position="273"/>
    </location>
</feature>
<name>A0A0L0QPZ2_VIRPA</name>
<evidence type="ECO:0000313" key="2">
    <source>
        <dbReference type="EMBL" id="KNE20690.1"/>
    </source>
</evidence>
<protein>
    <recommendedName>
        <fullName evidence="4">ABC transporter permease</fullName>
    </recommendedName>
</protein>
<dbReference type="AlphaFoldDB" id="A0A0L0QPZ2"/>
<gene>
    <name evidence="2" type="ORF">AFK71_20340</name>
</gene>
<keyword evidence="1" id="KW-0812">Transmembrane</keyword>
<dbReference type="Pfam" id="PF12730">
    <property type="entry name" value="ABC2_membrane_4"/>
    <property type="match status" value="1"/>
</dbReference>
<feature type="transmembrane region" description="Helical" evidence="1">
    <location>
        <begin position="116"/>
        <end position="138"/>
    </location>
</feature>
<feature type="transmembrane region" description="Helical" evidence="1">
    <location>
        <begin position="165"/>
        <end position="191"/>
    </location>
</feature>
<proteinExistence type="predicted"/>
<comment type="caution">
    <text evidence="2">The sequence shown here is derived from an EMBL/GenBank/DDBJ whole genome shotgun (WGS) entry which is preliminary data.</text>
</comment>
<keyword evidence="1" id="KW-1133">Transmembrane helix</keyword>
<evidence type="ECO:0008006" key="4">
    <source>
        <dbReference type="Google" id="ProtNLM"/>
    </source>
</evidence>
<keyword evidence="3" id="KW-1185">Reference proteome</keyword>
<dbReference type="PANTHER" id="PTHR37305:SF1">
    <property type="entry name" value="MEMBRANE PROTEIN"/>
    <property type="match status" value="1"/>
</dbReference>
<dbReference type="PANTHER" id="PTHR37305">
    <property type="entry name" value="INTEGRAL MEMBRANE PROTEIN-RELATED"/>
    <property type="match status" value="1"/>
</dbReference>
<feature type="transmembrane region" description="Helical" evidence="1">
    <location>
        <begin position="211"/>
        <end position="243"/>
    </location>
</feature>
<evidence type="ECO:0000256" key="1">
    <source>
        <dbReference type="SAM" id="Phobius"/>
    </source>
</evidence>
<evidence type="ECO:0000313" key="3">
    <source>
        <dbReference type="Proteomes" id="UP000036780"/>
    </source>
</evidence>
<dbReference type="PATRIC" id="fig|1473.5.peg.2826"/>
<feature type="transmembrane region" description="Helical" evidence="1">
    <location>
        <begin position="20"/>
        <end position="40"/>
    </location>
</feature>
<sequence length="328" mass="37936">MLDLIRNELTKFVFSRYNMVILLFVTIILITLFLIFPFIFKYDNDQQTYHGKDWKQQVEKKQDSLIKKNQEIKKGSDITPRDSADISMNEFEIKRLESYKERNIIPPAKNNTFDNILTATGLNNLITISVIVFSGLIISKEFSDFTIKTIFLQPIKKSKVIFSKIITVTFTVFFYVVVLYFLTAILSSLIANNNFVSNIVYFDYNKEGYQIVNFYSLLFKFIIGDFLYALIFSLLSISVVLLFKGNSLSIGIPMVFLFTWSSISGFLGGHIPLDYLIPNHWDLNKHFGLLEPVNLSNSSYLTSLFISLITIFVLIFIIINLFKHTKIN</sequence>
<dbReference type="Proteomes" id="UP000036780">
    <property type="component" value="Unassembled WGS sequence"/>
</dbReference>
<feature type="transmembrane region" description="Helical" evidence="1">
    <location>
        <begin position="300"/>
        <end position="322"/>
    </location>
</feature>
<accession>A0A0L0QPZ2</accession>
<reference evidence="3" key="1">
    <citation type="submission" date="2015-07" db="EMBL/GenBank/DDBJ databases">
        <title>Fjat-10053 dsm26.</title>
        <authorList>
            <person name="Liu B."/>
            <person name="Wang J."/>
            <person name="Zhu Y."/>
            <person name="Liu G."/>
            <person name="Chen Q."/>
            <person name="Chen Z."/>
            <person name="Lan J."/>
            <person name="Che J."/>
            <person name="Ge C."/>
            <person name="Shi H."/>
            <person name="Pan Z."/>
            <person name="Liu X."/>
        </authorList>
    </citation>
    <scope>NUCLEOTIDE SEQUENCE [LARGE SCALE GENOMIC DNA]</scope>
    <source>
        <strain evidence="3">DSM 26</strain>
    </source>
</reference>
<dbReference type="EMBL" id="LGTO01000007">
    <property type="protein sequence ID" value="KNE20690.1"/>
    <property type="molecule type" value="Genomic_DNA"/>
</dbReference>
<keyword evidence="1" id="KW-0472">Membrane</keyword>
<organism evidence="2 3">
    <name type="scientific">Virgibacillus pantothenticus</name>
    <dbReference type="NCBI Taxonomy" id="1473"/>
    <lineage>
        <taxon>Bacteria</taxon>
        <taxon>Bacillati</taxon>
        <taxon>Bacillota</taxon>
        <taxon>Bacilli</taxon>
        <taxon>Bacillales</taxon>
        <taxon>Bacillaceae</taxon>
        <taxon>Virgibacillus</taxon>
    </lineage>
</organism>